<evidence type="ECO:0000313" key="1">
    <source>
        <dbReference type="EMBL" id="GCE07693.1"/>
    </source>
</evidence>
<reference evidence="2" key="1">
    <citation type="submission" date="2018-12" db="EMBL/GenBank/DDBJ databases">
        <title>Tengunoibacter tsumagoiensis gen. nov., sp. nov., Dictyobacter kobayashii sp. nov., D. alpinus sp. nov., and D. joshuensis sp. nov. and description of Dictyobacteraceae fam. nov. within the order Ktedonobacterales isolated from Tengu-no-mugimeshi.</title>
        <authorList>
            <person name="Wang C.M."/>
            <person name="Zheng Y."/>
            <person name="Sakai Y."/>
            <person name="Toyoda A."/>
            <person name="Minakuchi Y."/>
            <person name="Abe K."/>
            <person name="Yokota A."/>
            <person name="Yabe S."/>
        </authorList>
    </citation>
    <scope>NUCLEOTIDE SEQUENCE [LARGE SCALE GENOMIC DNA]</scope>
    <source>
        <strain evidence="2">S-27</strain>
    </source>
</reference>
<dbReference type="InterPro" id="IPR012964">
    <property type="entry name" value="DUF1702"/>
</dbReference>
<evidence type="ECO:0000313" key="2">
    <source>
        <dbReference type="Proteomes" id="UP000287224"/>
    </source>
</evidence>
<dbReference type="Pfam" id="PF08012">
    <property type="entry name" value="DUF1702"/>
    <property type="match status" value="1"/>
</dbReference>
<dbReference type="RefSeq" id="WP_160146096.1">
    <property type="nucleotide sequence ID" value="NZ_BIFQ01000001.1"/>
</dbReference>
<organism evidence="1 2">
    <name type="scientific">Dictyobacter aurantiacus</name>
    <dbReference type="NCBI Taxonomy" id="1936993"/>
    <lineage>
        <taxon>Bacteria</taxon>
        <taxon>Bacillati</taxon>
        <taxon>Chloroflexota</taxon>
        <taxon>Ktedonobacteria</taxon>
        <taxon>Ktedonobacterales</taxon>
        <taxon>Dictyobacteraceae</taxon>
        <taxon>Dictyobacter</taxon>
    </lineage>
</organism>
<dbReference type="EMBL" id="BIFQ01000001">
    <property type="protein sequence ID" value="GCE07693.1"/>
    <property type="molecule type" value="Genomic_DNA"/>
</dbReference>
<sequence length="320" mass="36342">MSFTSGGLLSTLLRIGPAETDFDRHGFHSGTAATREQLEQCALSFVHGYNTTLSSETNAILINRLNQVEQQYRGFAYEGAGMALAILDFIFPWQKRFMPLTLNEGNDYIYLLYVGWGWSMGRLPRKRIRPEKRAPYDPLLSWLSYDGYGFHEGFFSWKKSYLQQRYPISLPRGYARQAFDQGLGRGLWFVGCGDIFYISDIISAFPPLRQAELWSGIGLAATYAGGVSSETLQQLRQATTKYYPYMAQGAAFAIKARQRAHNIIPHTHLASDILCGLPVDDVIQIVDISLENLPLHQTEPAFELWRHRIRDSLHLPTHTI</sequence>
<name>A0A401ZLG8_9CHLR</name>
<gene>
    <name evidence="1" type="ORF">KDAU_50220</name>
</gene>
<keyword evidence="2" id="KW-1185">Reference proteome</keyword>
<proteinExistence type="predicted"/>
<protein>
    <submittedName>
        <fullName evidence="1">Enediyne biosynthesis protein</fullName>
    </submittedName>
</protein>
<dbReference type="Proteomes" id="UP000287224">
    <property type="component" value="Unassembled WGS sequence"/>
</dbReference>
<comment type="caution">
    <text evidence="1">The sequence shown here is derived from an EMBL/GenBank/DDBJ whole genome shotgun (WGS) entry which is preliminary data.</text>
</comment>
<dbReference type="OrthoDB" id="2530105at2"/>
<dbReference type="AlphaFoldDB" id="A0A401ZLG8"/>
<accession>A0A401ZLG8</accession>